<accession>A0A1J4RPJ4</accession>
<protein>
    <recommendedName>
        <fullName evidence="7">Alpha-D-phosphohexomutase alpha/beta/alpha domain-containing protein</fullName>
    </recommendedName>
</protein>
<reference evidence="8 9" key="1">
    <citation type="journal article" date="2016" name="Environ. Microbiol.">
        <title>Genomic resolution of a cold subsurface aquifer community provides metabolic insights for novel microbes adapted to high CO concentrations.</title>
        <authorList>
            <person name="Probst A.J."/>
            <person name="Castelle C.J."/>
            <person name="Singh A."/>
            <person name="Brown C.T."/>
            <person name="Anantharaman K."/>
            <person name="Sharon I."/>
            <person name="Hug L.A."/>
            <person name="Burstein D."/>
            <person name="Emerson J.B."/>
            <person name="Thomas B.C."/>
            <person name="Banfield J.F."/>
        </authorList>
    </citation>
    <scope>NUCLEOTIDE SEQUENCE [LARGE SCALE GENOMIC DNA]</scope>
    <source>
        <strain evidence="8">CG1_02_47_37</strain>
    </source>
</reference>
<dbReference type="Pfam" id="PF02878">
    <property type="entry name" value="PGM_PMM_I"/>
    <property type="match status" value="1"/>
</dbReference>
<sequence>MPVANLFGTSGIRGLIGKEIDEKFSFKIGLALGKYLGKGRALVARDPRPGAKEITQALIKGLQKAGAEVDDAGILATPELTWYQVKRGYDLGVSVTGSHLPWNMIGIIPTLADGAGISGEVGRQITRIYESF</sequence>
<evidence type="ECO:0000256" key="3">
    <source>
        <dbReference type="ARBA" id="ARBA00022553"/>
    </source>
</evidence>
<comment type="cofactor">
    <cofactor evidence="1">
        <name>Mg(2+)</name>
        <dbReference type="ChEBI" id="CHEBI:18420"/>
    </cofactor>
</comment>
<evidence type="ECO:0000256" key="1">
    <source>
        <dbReference type="ARBA" id="ARBA00001946"/>
    </source>
</evidence>
<evidence type="ECO:0000256" key="5">
    <source>
        <dbReference type="ARBA" id="ARBA00022842"/>
    </source>
</evidence>
<evidence type="ECO:0000259" key="7">
    <source>
        <dbReference type="Pfam" id="PF02878"/>
    </source>
</evidence>
<comment type="caution">
    <text evidence="8">The sequence shown here is derived from an EMBL/GenBank/DDBJ whole genome shotgun (WGS) entry which is preliminary data.</text>
</comment>
<dbReference type="PANTHER" id="PTHR43771:SF1">
    <property type="entry name" value="PHOSPHOMANNOMUTASE"/>
    <property type="match status" value="1"/>
</dbReference>
<organism evidence="8 9">
    <name type="scientific">Candidatus Beckwithbacteria bacterium CG1_02_47_37</name>
    <dbReference type="NCBI Taxonomy" id="1805034"/>
    <lineage>
        <taxon>Bacteria</taxon>
        <taxon>Candidatus Beckwithiibacteriota</taxon>
    </lineage>
</organism>
<name>A0A1J4RPJ4_9BACT</name>
<dbReference type="Proteomes" id="UP000183144">
    <property type="component" value="Unassembled WGS sequence"/>
</dbReference>
<proteinExistence type="inferred from homology"/>
<gene>
    <name evidence="8" type="ORF">AUJ59_01785</name>
</gene>
<dbReference type="InterPro" id="IPR005844">
    <property type="entry name" value="A-D-PHexomutase_a/b/a-I"/>
</dbReference>
<dbReference type="SUPFAM" id="SSF53738">
    <property type="entry name" value="Phosphoglucomutase, first 3 domains"/>
    <property type="match status" value="1"/>
</dbReference>
<keyword evidence="6" id="KW-0413">Isomerase</keyword>
<keyword evidence="3" id="KW-0597">Phosphoprotein</keyword>
<dbReference type="EMBL" id="MNUI01000034">
    <property type="protein sequence ID" value="OIN89323.1"/>
    <property type="molecule type" value="Genomic_DNA"/>
</dbReference>
<dbReference type="Gene3D" id="3.40.120.10">
    <property type="entry name" value="Alpha-D-Glucose-1,6-Bisphosphate, subunit A, domain 3"/>
    <property type="match status" value="1"/>
</dbReference>
<evidence type="ECO:0000256" key="2">
    <source>
        <dbReference type="ARBA" id="ARBA00010231"/>
    </source>
</evidence>
<dbReference type="GO" id="GO:0005975">
    <property type="term" value="P:carbohydrate metabolic process"/>
    <property type="evidence" value="ECO:0007669"/>
    <property type="project" value="InterPro"/>
</dbReference>
<dbReference type="PANTHER" id="PTHR43771">
    <property type="entry name" value="PHOSPHOMANNOMUTASE"/>
    <property type="match status" value="1"/>
</dbReference>
<comment type="similarity">
    <text evidence="2">Belongs to the phosphohexose mutase family.</text>
</comment>
<evidence type="ECO:0000256" key="4">
    <source>
        <dbReference type="ARBA" id="ARBA00022723"/>
    </source>
</evidence>
<keyword evidence="4" id="KW-0479">Metal-binding</keyword>
<dbReference type="InterPro" id="IPR016055">
    <property type="entry name" value="A-D-PHexomutase_a/b/a-I/II/III"/>
</dbReference>
<dbReference type="GO" id="GO:0016868">
    <property type="term" value="F:intramolecular phosphotransferase activity"/>
    <property type="evidence" value="ECO:0007669"/>
    <property type="project" value="InterPro"/>
</dbReference>
<dbReference type="GO" id="GO:0046872">
    <property type="term" value="F:metal ion binding"/>
    <property type="evidence" value="ECO:0007669"/>
    <property type="project" value="UniProtKB-KW"/>
</dbReference>
<evidence type="ECO:0000313" key="9">
    <source>
        <dbReference type="Proteomes" id="UP000183144"/>
    </source>
</evidence>
<evidence type="ECO:0000256" key="6">
    <source>
        <dbReference type="ARBA" id="ARBA00023235"/>
    </source>
</evidence>
<keyword evidence="5" id="KW-0460">Magnesium</keyword>
<dbReference type="STRING" id="1805034.AUJ59_01785"/>
<feature type="domain" description="Alpha-D-phosphohexomutase alpha/beta/alpha" evidence="7">
    <location>
        <begin position="5"/>
        <end position="130"/>
    </location>
</feature>
<evidence type="ECO:0000313" key="8">
    <source>
        <dbReference type="EMBL" id="OIN89323.1"/>
    </source>
</evidence>
<dbReference type="AlphaFoldDB" id="A0A1J4RPJ4"/>